<comment type="caution">
    <text evidence="13">The sequence shown here is derived from an EMBL/GenBank/DDBJ whole genome shotgun (WGS) entry which is preliminary data.</text>
</comment>
<dbReference type="EMBL" id="VJVV01000011">
    <property type="protein sequence ID" value="TRO79290.1"/>
    <property type="molecule type" value="Genomic_DNA"/>
</dbReference>
<dbReference type="Pfam" id="PF17202">
    <property type="entry name" value="sCache_3_3"/>
    <property type="match status" value="1"/>
</dbReference>
<gene>
    <name evidence="13" type="ORF">FL622_13545</name>
</gene>
<dbReference type="PRINTS" id="PR00344">
    <property type="entry name" value="BCTRLSENSOR"/>
</dbReference>
<dbReference type="Proteomes" id="UP000317155">
    <property type="component" value="Unassembled WGS sequence"/>
</dbReference>
<evidence type="ECO:0000256" key="6">
    <source>
        <dbReference type="ARBA" id="ARBA00022679"/>
    </source>
</evidence>
<dbReference type="CDD" id="cd00082">
    <property type="entry name" value="HisKA"/>
    <property type="match status" value="1"/>
</dbReference>
<dbReference type="SMART" id="SM00304">
    <property type="entry name" value="HAMP"/>
    <property type="match status" value="1"/>
</dbReference>
<name>A0A550J7T8_9BACT</name>
<dbReference type="PROSITE" id="PS50109">
    <property type="entry name" value="HIS_KIN"/>
    <property type="match status" value="1"/>
</dbReference>
<keyword evidence="14" id="KW-1185">Reference proteome</keyword>
<dbReference type="OrthoDB" id="9781147at2"/>
<dbReference type="PANTHER" id="PTHR43065:SF42">
    <property type="entry name" value="TWO-COMPONENT SENSOR PPRA"/>
    <property type="match status" value="1"/>
</dbReference>
<sequence>MRLSALSIRGKLTLANLAPLLAVLLLVSFAASWLLEAWVVGEAQKQVRLDLSAAREILRHEEERVGDLVRLTAGSAGLVEAFRRGDLERLAEELAAIRTRQGLDLLTLSDARGRLLIRGAAEPSAAVAHPAPLSPPAARALRDGAYSGVVLLDNEALTREGGRLAERARVVGVDGGEERRGMLLLGGAPVRAASGELLGGLYGGVLLNGNLPLVDRIRDIVYGAESAEGEAPGSATLFVGDLRVATTVRLPGGERAVGTRVSAEVARAVLREGQSWLARAQVLDRWYLTAYEPIFDPQRQIIGALYVGLLEAPFDRLKNLAHASLFGLLLVGGGLGYLFSRQIADHLSRPVLRLAESAERVAAGERDIRLPVAGEDEIGHLTAAFNRMTAALRQRDEDLGNLTRDLEDQVAHRTAELEEKSLALIKAQEELLRSEKLAAIGSLAAGVAHEINNPAAIMRGNVEILLMEIPPGAEGREEAEEILKQTERVSLITANLLAFAREQAIHPAPVDIPSLIEEILAQVSHQAPLAGVRIERRLPTDLPPVMGDGERLRQVFTNIVLNAVQAMDGRGELSLEGRNEGGFVTVTVRDSGCGIAPELREKIFNPFFTTKKRGTGLGLSISYGIVKAHGGDISVESAEGRGSGFHIRLPLAG</sequence>
<dbReference type="Pfam" id="PF00512">
    <property type="entry name" value="HisKA"/>
    <property type="match status" value="1"/>
</dbReference>
<evidence type="ECO:0000256" key="8">
    <source>
        <dbReference type="ARBA" id="ARBA00022777"/>
    </source>
</evidence>
<dbReference type="GO" id="GO:0000155">
    <property type="term" value="F:phosphorelay sensor kinase activity"/>
    <property type="evidence" value="ECO:0007669"/>
    <property type="project" value="InterPro"/>
</dbReference>
<dbReference type="InterPro" id="IPR003594">
    <property type="entry name" value="HATPase_dom"/>
</dbReference>
<dbReference type="SUPFAM" id="SSF47384">
    <property type="entry name" value="Homodimeric domain of signal transducing histidine kinase"/>
    <property type="match status" value="1"/>
</dbReference>
<dbReference type="Gene3D" id="1.10.287.130">
    <property type="match status" value="1"/>
</dbReference>
<evidence type="ECO:0000256" key="7">
    <source>
        <dbReference type="ARBA" id="ARBA00022692"/>
    </source>
</evidence>
<dbReference type="Pfam" id="PF00672">
    <property type="entry name" value="HAMP"/>
    <property type="match status" value="1"/>
</dbReference>
<dbReference type="InterPro" id="IPR003660">
    <property type="entry name" value="HAMP_dom"/>
</dbReference>
<keyword evidence="5" id="KW-0597">Phosphoprotein</keyword>
<comment type="catalytic activity">
    <reaction evidence="1">
        <text>ATP + protein L-histidine = ADP + protein N-phospho-L-histidine.</text>
        <dbReference type="EC" id="2.7.13.3"/>
    </reaction>
</comment>
<dbReference type="GO" id="GO:0005886">
    <property type="term" value="C:plasma membrane"/>
    <property type="evidence" value="ECO:0007669"/>
    <property type="project" value="UniProtKB-SubCell"/>
</dbReference>
<dbReference type="Gene3D" id="3.30.565.10">
    <property type="entry name" value="Histidine kinase-like ATPase, C-terminal domain"/>
    <property type="match status" value="1"/>
</dbReference>
<evidence type="ECO:0000259" key="12">
    <source>
        <dbReference type="PROSITE" id="PS50885"/>
    </source>
</evidence>
<dbReference type="InterPro" id="IPR005467">
    <property type="entry name" value="His_kinase_dom"/>
</dbReference>
<dbReference type="SMART" id="SM00387">
    <property type="entry name" value="HATPase_c"/>
    <property type="match status" value="1"/>
</dbReference>
<evidence type="ECO:0000256" key="9">
    <source>
        <dbReference type="ARBA" id="ARBA00022989"/>
    </source>
</evidence>
<reference evidence="13 14" key="1">
    <citation type="submission" date="2019-07" db="EMBL/GenBank/DDBJ databases">
        <title>Insights of Desulfuromonas acetexigens electromicrobiology.</title>
        <authorList>
            <person name="Katuri K."/>
            <person name="Sapireddy V."/>
            <person name="Shaw D.R."/>
            <person name="Saikaly P."/>
        </authorList>
    </citation>
    <scope>NUCLEOTIDE SEQUENCE [LARGE SCALE GENOMIC DNA]</scope>
    <source>
        <strain evidence="13 14">2873</strain>
    </source>
</reference>
<evidence type="ECO:0000256" key="3">
    <source>
        <dbReference type="ARBA" id="ARBA00012438"/>
    </source>
</evidence>
<dbReference type="InterPro" id="IPR003661">
    <property type="entry name" value="HisK_dim/P_dom"/>
</dbReference>
<dbReference type="EC" id="2.7.13.3" evidence="3"/>
<protein>
    <recommendedName>
        <fullName evidence="3">histidine kinase</fullName>
        <ecNumber evidence="3">2.7.13.3</ecNumber>
    </recommendedName>
</protein>
<dbReference type="AlphaFoldDB" id="A0A550J7T8"/>
<keyword evidence="9" id="KW-1133">Transmembrane helix</keyword>
<dbReference type="InterPro" id="IPR004358">
    <property type="entry name" value="Sig_transdc_His_kin-like_C"/>
</dbReference>
<proteinExistence type="predicted"/>
<dbReference type="RefSeq" id="WP_092053738.1">
    <property type="nucleotide sequence ID" value="NZ_FOJJ01000003.1"/>
</dbReference>
<dbReference type="CDD" id="cd06225">
    <property type="entry name" value="HAMP"/>
    <property type="match status" value="1"/>
</dbReference>
<dbReference type="PANTHER" id="PTHR43065">
    <property type="entry name" value="SENSOR HISTIDINE KINASE"/>
    <property type="match status" value="1"/>
</dbReference>
<evidence type="ECO:0000256" key="2">
    <source>
        <dbReference type="ARBA" id="ARBA00004651"/>
    </source>
</evidence>
<evidence type="ECO:0000256" key="10">
    <source>
        <dbReference type="ARBA" id="ARBA00023136"/>
    </source>
</evidence>
<keyword evidence="8" id="KW-0418">Kinase</keyword>
<evidence type="ECO:0000256" key="1">
    <source>
        <dbReference type="ARBA" id="ARBA00000085"/>
    </source>
</evidence>
<dbReference type="InterPro" id="IPR033463">
    <property type="entry name" value="sCache_3"/>
</dbReference>
<feature type="domain" description="Histidine kinase" evidence="11">
    <location>
        <begin position="446"/>
        <end position="653"/>
    </location>
</feature>
<evidence type="ECO:0000256" key="5">
    <source>
        <dbReference type="ARBA" id="ARBA00022553"/>
    </source>
</evidence>
<accession>A0A550J7T8</accession>
<keyword evidence="4" id="KW-1003">Cell membrane</keyword>
<keyword evidence="10" id="KW-0472">Membrane</keyword>
<evidence type="ECO:0000313" key="13">
    <source>
        <dbReference type="EMBL" id="TRO79290.1"/>
    </source>
</evidence>
<dbReference type="PROSITE" id="PS50885">
    <property type="entry name" value="HAMP"/>
    <property type="match status" value="1"/>
</dbReference>
<keyword evidence="7" id="KW-0812">Transmembrane</keyword>
<dbReference type="Pfam" id="PF02518">
    <property type="entry name" value="HATPase_c"/>
    <property type="match status" value="1"/>
</dbReference>
<dbReference type="InterPro" id="IPR036890">
    <property type="entry name" value="HATPase_C_sf"/>
</dbReference>
<dbReference type="SMART" id="SM00388">
    <property type="entry name" value="HisKA"/>
    <property type="match status" value="1"/>
</dbReference>
<evidence type="ECO:0000313" key="14">
    <source>
        <dbReference type="Proteomes" id="UP000317155"/>
    </source>
</evidence>
<dbReference type="InterPro" id="IPR029151">
    <property type="entry name" value="Sensor-like_sf"/>
</dbReference>
<dbReference type="Gene3D" id="6.10.340.10">
    <property type="match status" value="1"/>
</dbReference>
<organism evidence="13 14">
    <name type="scientific">Trichloromonas acetexigens</name>
    <dbReference type="NCBI Taxonomy" id="38815"/>
    <lineage>
        <taxon>Bacteria</taxon>
        <taxon>Pseudomonadati</taxon>
        <taxon>Thermodesulfobacteriota</taxon>
        <taxon>Desulfuromonadia</taxon>
        <taxon>Desulfuromonadales</taxon>
        <taxon>Trichloromonadaceae</taxon>
        <taxon>Trichloromonas</taxon>
    </lineage>
</organism>
<evidence type="ECO:0000259" key="11">
    <source>
        <dbReference type="PROSITE" id="PS50109"/>
    </source>
</evidence>
<feature type="domain" description="HAMP" evidence="12">
    <location>
        <begin position="345"/>
        <end position="397"/>
    </location>
</feature>
<dbReference type="InterPro" id="IPR036097">
    <property type="entry name" value="HisK_dim/P_sf"/>
</dbReference>
<keyword evidence="6" id="KW-0808">Transferase</keyword>
<dbReference type="SUPFAM" id="SSF55874">
    <property type="entry name" value="ATPase domain of HSP90 chaperone/DNA topoisomerase II/histidine kinase"/>
    <property type="match status" value="1"/>
</dbReference>
<comment type="subcellular location">
    <subcellularLocation>
        <location evidence="2">Cell membrane</location>
        <topology evidence="2">Multi-pass membrane protein</topology>
    </subcellularLocation>
</comment>
<evidence type="ECO:0000256" key="4">
    <source>
        <dbReference type="ARBA" id="ARBA00022475"/>
    </source>
</evidence>
<dbReference type="SUPFAM" id="SSF103190">
    <property type="entry name" value="Sensory domain-like"/>
    <property type="match status" value="2"/>
</dbReference>
<dbReference type="SUPFAM" id="SSF158472">
    <property type="entry name" value="HAMP domain-like"/>
    <property type="match status" value="1"/>
</dbReference>